<keyword evidence="5 7" id="KW-0560">Oxidoreductase</keyword>
<evidence type="ECO:0000256" key="1">
    <source>
        <dbReference type="ARBA" id="ARBA00001917"/>
    </source>
</evidence>
<comment type="caution">
    <text evidence="7">The sequence shown here is derived from an EMBL/GenBank/DDBJ whole genome shotgun (WGS) entry which is preliminary data.</text>
</comment>
<comment type="similarity">
    <text evidence="2">Belongs to the nitroreductase family.</text>
</comment>
<dbReference type="InterPro" id="IPR029479">
    <property type="entry name" value="Nitroreductase"/>
</dbReference>
<dbReference type="CDD" id="cd02136">
    <property type="entry name" value="PnbA_NfnB-like"/>
    <property type="match status" value="1"/>
</dbReference>
<dbReference type="Proteomes" id="UP000838100">
    <property type="component" value="Unassembled WGS sequence"/>
</dbReference>
<dbReference type="SUPFAM" id="SSF55469">
    <property type="entry name" value="FMN-dependent nitroreductase-like"/>
    <property type="match status" value="1"/>
</dbReference>
<dbReference type="PANTHER" id="PTHR43673:SF2">
    <property type="entry name" value="NITROREDUCTASE"/>
    <property type="match status" value="1"/>
</dbReference>
<dbReference type="EC" id="1.-.-.-" evidence="7"/>
<evidence type="ECO:0000256" key="3">
    <source>
        <dbReference type="ARBA" id="ARBA00022630"/>
    </source>
</evidence>
<proteinExistence type="inferred from homology"/>
<evidence type="ECO:0000256" key="2">
    <source>
        <dbReference type="ARBA" id="ARBA00007118"/>
    </source>
</evidence>
<feature type="domain" description="Nitroreductase" evidence="6">
    <location>
        <begin position="17"/>
        <end position="205"/>
    </location>
</feature>
<dbReference type="GO" id="GO:0016491">
    <property type="term" value="F:oxidoreductase activity"/>
    <property type="evidence" value="ECO:0007669"/>
    <property type="project" value="UniProtKB-KW"/>
</dbReference>
<accession>A0ABM9AI08</accession>
<gene>
    <name evidence="7" type="primary">nfnB_1</name>
    <name evidence="7" type="ORF">SIN8267_02911</name>
</gene>
<keyword evidence="4" id="KW-0288">FMN</keyword>
<name>A0ABM9AI08_9GAMM</name>
<dbReference type="RefSeq" id="WP_237445449.1">
    <property type="nucleotide sequence ID" value="NZ_CAKLPX010000003.1"/>
</dbReference>
<organism evidence="7 8">
    <name type="scientific">Sinobacterium norvegicum</name>
    <dbReference type="NCBI Taxonomy" id="1641715"/>
    <lineage>
        <taxon>Bacteria</taxon>
        <taxon>Pseudomonadati</taxon>
        <taxon>Pseudomonadota</taxon>
        <taxon>Gammaproteobacteria</taxon>
        <taxon>Cellvibrionales</taxon>
        <taxon>Spongiibacteraceae</taxon>
        <taxon>Sinobacterium</taxon>
    </lineage>
</organism>
<evidence type="ECO:0000259" key="6">
    <source>
        <dbReference type="Pfam" id="PF00881"/>
    </source>
</evidence>
<comment type="cofactor">
    <cofactor evidence="1">
        <name>FMN</name>
        <dbReference type="ChEBI" id="CHEBI:58210"/>
    </cofactor>
</comment>
<evidence type="ECO:0000256" key="4">
    <source>
        <dbReference type="ARBA" id="ARBA00022643"/>
    </source>
</evidence>
<evidence type="ECO:0000313" key="7">
    <source>
        <dbReference type="EMBL" id="CAH0992774.1"/>
    </source>
</evidence>
<evidence type="ECO:0000313" key="8">
    <source>
        <dbReference type="Proteomes" id="UP000838100"/>
    </source>
</evidence>
<reference evidence="7" key="1">
    <citation type="submission" date="2021-12" db="EMBL/GenBank/DDBJ databases">
        <authorList>
            <person name="Rodrigo-Torres L."/>
            <person name="Arahal R. D."/>
            <person name="Lucena T."/>
        </authorList>
    </citation>
    <scope>NUCLEOTIDE SEQUENCE</scope>
    <source>
        <strain evidence="7">CECT 8267</strain>
    </source>
</reference>
<protein>
    <submittedName>
        <fullName evidence="7">Nitroreductase NfnB</fullName>
        <ecNumber evidence="7">1.-.-.-</ecNumber>
    </submittedName>
</protein>
<dbReference type="Gene3D" id="3.40.109.10">
    <property type="entry name" value="NADH Oxidase"/>
    <property type="match status" value="1"/>
</dbReference>
<dbReference type="Pfam" id="PF00881">
    <property type="entry name" value="Nitroreductase"/>
    <property type="match status" value="1"/>
</dbReference>
<keyword evidence="8" id="KW-1185">Reference proteome</keyword>
<evidence type="ECO:0000256" key="5">
    <source>
        <dbReference type="ARBA" id="ARBA00023002"/>
    </source>
</evidence>
<dbReference type="EMBL" id="CAKLPX010000003">
    <property type="protein sequence ID" value="CAH0992774.1"/>
    <property type="molecule type" value="Genomic_DNA"/>
</dbReference>
<sequence>MAVIEPLAAPKLLDEVIRQRRSTRHFSNRRVDQGLVEKIFQTAQWSPSVGNMQPWRSFVVSGASCDRVRQALLTAANNTGQFPPSKPALQKPGSQYVERDRALKKQLFSTVAAGKTSQQSQDILMDHNFQLYGAPHCAFVFLEQGFNERTSIDLGMYAQNLMLQMEASGIASCVQAEVCVYADLIKQQLNINEPLTLMFAISFGYQQSSDINQLKRSRAPLFETTTFYN</sequence>
<dbReference type="PANTHER" id="PTHR43673">
    <property type="entry name" value="NAD(P)H NITROREDUCTASE YDGI-RELATED"/>
    <property type="match status" value="1"/>
</dbReference>
<dbReference type="InterPro" id="IPR000415">
    <property type="entry name" value="Nitroreductase-like"/>
</dbReference>
<keyword evidence="3" id="KW-0285">Flavoprotein</keyword>